<dbReference type="EMBL" id="CAJPVJ010007856">
    <property type="protein sequence ID" value="CAG2171541.1"/>
    <property type="molecule type" value="Genomic_DNA"/>
</dbReference>
<dbReference type="InterPro" id="IPR021132">
    <property type="entry name" value="Ribosomal_eL18/eL18-A/B/_CS"/>
</dbReference>
<organism evidence="8">
    <name type="scientific">Oppiella nova</name>
    <dbReference type="NCBI Taxonomy" id="334625"/>
    <lineage>
        <taxon>Eukaryota</taxon>
        <taxon>Metazoa</taxon>
        <taxon>Ecdysozoa</taxon>
        <taxon>Arthropoda</taxon>
        <taxon>Chelicerata</taxon>
        <taxon>Arachnida</taxon>
        <taxon>Acari</taxon>
        <taxon>Acariformes</taxon>
        <taxon>Sarcoptiformes</taxon>
        <taxon>Oribatida</taxon>
        <taxon>Brachypylina</taxon>
        <taxon>Oppioidea</taxon>
        <taxon>Oppiidae</taxon>
        <taxon>Oppiella</taxon>
    </lineage>
</organism>
<accession>A0A7R9M686</accession>
<dbReference type="GO" id="GO:0022625">
    <property type="term" value="C:cytosolic large ribosomal subunit"/>
    <property type="evidence" value="ECO:0007669"/>
    <property type="project" value="TreeGrafter"/>
</dbReference>
<feature type="domain" description="Large ribosomal subunit protein uL15/eL18" evidence="7">
    <location>
        <begin position="2"/>
        <end position="73"/>
    </location>
</feature>
<dbReference type="GO" id="GO:0003735">
    <property type="term" value="F:structural constituent of ribosome"/>
    <property type="evidence" value="ECO:0007669"/>
    <property type="project" value="InterPro"/>
</dbReference>
<evidence type="ECO:0000256" key="3">
    <source>
        <dbReference type="ARBA" id="ARBA00023274"/>
    </source>
</evidence>
<dbReference type="Proteomes" id="UP000728032">
    <property type="component" value="Unassembled WGS sequence"/>
</dbReference>
<name>A0A7R9M686_9ACAR</name>
<dbReference type="EMBL" id="OC922681">
    <property type="protein sequence ID" value="CAD7654354.1"/>
    <property type="molecule type" value="Genomic_DNA"/>
</dbReference>
<feature type="coiled-coil region" evidence="6">
    <location>
        <begin position="173"/>
        <end position="204"/>
    </location>
</feature>
<dbReference type="SUPFAM" id="SSF52080">
    <property type="entry name" value="Ribosomal proteins L15p and L18e"/>
    <property type="match status" value="1"/>
</dbReference>
<dbReference type="GO" id="GO:0003723">
    <property type="term" value="F:RNA binding"/>
    <property type="evidence" value="ECO:0007669"/>
    <property type="project" value="TreeGrafter"/>
</dbReference>
<comment type="similarity">
    <text evidence="1">Belongs to the eukaryotic ribosomal protein eL18 family.</text>
</comment>
<dbReference type="InterPro" id="IPR000039">
    <property type="entry name" value="Ribosomal_eL18"/>
</dbReference>
<sequence length="297" mass="34974">MGIDINHKNDRKVRRTAPKSKDPYLLLLVRLYRFLARRTGQKFNKIVLKRLFMSKTNRPPISLNRLNLNKERQEIKQLFRDIEEKRNEIHREESSLHHTRISLQSEQHSLEQRKLLFDIERVKMQDLAQEIAKRAEELESLGEIALHEKREGHMAMDEAEKFRVELDSKLKFIENSFTKLRAEEEKMNKMKAKVEQELDFIKETKDNIVCNLCSSGLNRVKLNGMTRTSLQDMANVPSFYGSNQWSGLPDDRALLIWQITGQQDAALLQQETAFINAIRTQTLDTDITFQQNEYFIN</sequence>
<keyword evidence="3" id="KW-0687">Ribonucleoprotein</keyword>
<evidence type="ECO:0000256" key="1">
    <source>
        <dbReference type="ARBA" id="ARBA00006815"/>
    </source>
</evidence>
<gene>
    <name evidence="8" type="ORF">ONB1V03_LOCUS11001</name>
</gene>
<evidence type="ECO:0000256" key="2">
    <source>
        <dbReference type="ARBA" id="ARBA00022980"/>
    </source>
</evidence>
<dbReference type="Gene3D" id="3.100.10.10">
    <property type="match status" value="1"/>
</dbReference>
<dbReference type="PANTHER" id="PTHR10934:SF2">
    <property type="entry name" value="LARGE RIBOSOMAL SUBUNIT PROTEIN EL18"/>
    <property type="match status" value="1"/>
</dbReference>
<dbReference type="AlphaFoldDB" id="A0A7R9M686"/>
<reference evidence="8" key="1">
    <citation type="submission" date="2020-11" db="EMBL/GenBank/DDBJ databases">
        <authorList>
            <person name="Tran Van P."/>
        </authorList>
    </citation>
    <scope>NUCLEOTIDE SEQUENCE</scope>
</reference>
<dbReference type="Pfam" id="PF17135">
    <property type="entry name" value="Ribosomal_L18"/>
    <property type="match status" value="1"/>
</dbReference>
<dbReference type="PANTHER" id="PTHR10934">
    <property type="entry name" value="60S RIBOSOMAL PROTEIN L18"/>
    <property type="match status" value="1"/>
</dbReference>
<keyword evidence="6" id="KW-0175">Coiled coil</keyword>
<evidence type="ECO:0000313" key="8">
    <source>
        <dbReference type="EMBL" id="CAD7654354.1"/>
    </source>
</evidence>
<evidence type="ECO:0000313" key="9">
    <source>
        <dbReference type="Proteomes" id="UP000728032"/>
    </source>
</evidence>
<dbReference type="InterPro" id="IPR021131">
    <property type="entry name" value="Ribosomal_uL15/eL18"/>
</dbReference>
<evidence type="ECO:0000256" key="4">
    <source>
        <dbReference type="ARBA" id="ARBA00035218"/>
    </source>
</evidence>
<protein>
    <recommendedName>
        <fullName evidence="4">Large ribosomal subunit protein eL18</fullName>
    </recommendedName>
    <alternativeName>
        <fullName evidence="5">60S ribosomal protein L18</fullName>
    </alternativeName>
</protein>
<dbReference type="PROSITE" id="PS01106">
    <property type="entry name" value="RIBOSOMAL_L18E"/>
    <property type="match status" value="1"/>
</dbReference>
<evidence type="ECO:0000256" key="6">
    <source>
        <dbReference type="SAM" id="Coils"/>
    </source>
</evidence>
<evidence type="ECO:0000256" key="5">
    <source>
        <dbReference type="ARBA" id="ARBA00035323"/>
    </source>
</evidence>
<dbReference type="GO" id="GO:0006412">
    <property type="term" value="P:translation"/>
    <property type="evidence" value="ECO:0007669"/>
    <property type="project" value="InterPro"/>
</dbReference>
<dbReference type="InterPro" id="IPR036227">
    <property type="entry name" value="Ribosomal_uL15/eL18_sf"/>
</dbReference>
<feature type="coiled-coil region" evidence="6">
    <location>
        <begin position="65"/>
        <end position="95"/>
    </location>
</feature>
<proteinExistence type="inferred from homology"/>
<keyword evidence="2" id="KW-0689">Ribosomal protein</keyword>
<evidence type="ECO:0000259" key="7">
    <source>
        <dbReference type="Pfam" id="PF17135"/>
    </source>
</evidence>
<dbReference type="OrthoDB" id="8195456at2759"/>
<keyword evidence="9" id="KW-1185">Reference proteome</keyword>